<dbReference type="EMBL" id="DF236993">
    <property type="protein sequence ID" value="GAQ80034.1"/>
    <property type="molecule type" value="Genomic_DNA"/>
</dbReference>
<dbReference type="STRING" id="105231.A0A1Y1HN28"/>
<keyword evidence="3" id="KW-0175">Coiled coil</keyword>
<evidence type="ECO:0000256" key="6">
    <source>
        <dbReference type="SAM" id="MobiDB-lite"/>
    </source>
</evidence>
<dbReference type="Proteomes" id="UP000054558">
    <property type="component" value="Unassembled WGS sequence"/>
</dbReference>
<dbReference type="PROSITE" id="PS50002">
    <property type="entry name" value="SH3"/>
    <property type="match status" value="1"/>
</dbReference>
<evidence type="ECO:0000256" key="4">
    <source>
        <dbReference type="ARBA" id="ARBA00023136"/>
    </source>
</evidence>
<dbReference type="PANTHER" id="PTHR14167">
    <property type="entry name" value="SH3 DOMAIN-CONTAINING"/>
    <property type="match status" value="1"/>
</dbReference>
<dbReference type="OMA" id="PAHIPEK"/>
<reference evidence="8 9" key="1">
    <citation type="journal article" date="2014" name="Nat. Commun.">
        <title>Klebsormidium flaccidum genome reveals primary factors for plant terrestrial adaptation.</title>
        <authorList>
            <person name="Hori K."/>
            <person name="Maruyama F."/>
            <person name="Fujisawa T."/>
            <person name="Togashi T."/>
            <person name="Yamamoto N."/>
            <person name="Seo M."/>
            <person name="Sato S."/>
            <person name="Yamada T."/>
            <person name="Mori H."/>
            <person name="Tajima N."/>
            <person name="Moriyama T."/>
            <person name="Ikeuchi M."/>
            <person name="Watanabe M."/>
            <person name="Wada H."/>
            <person name="Kobayashi K."/>
            <person name="Saito M."/>
            <person name="Masuda T."/>
            <person name="Sasaki-Sekimoto Y."/>
            <person name="Mashiguchi K."/>
            <person name="Awai K."/>
            <person name="Shimojima M."/>
            <person name="Masuda S."/>
            <person name="Iwai M."/>
            <person name="Nobusawa T."/>
            <person name="Narise T."/>
            <person name="Kondo S."/>
            <person name="Saito H."/>
            <person name="Sato R."/>
            <person name="Murakawa M."/>
            <person name="Ihara Y."/>
            <person name="Oshima-Yamada Y."/>
            <person name="Ohtaka K."/>
            <person name="Satoh M."/>
            <person name="Sonobe K."/>
            <person name="Ishii M."/>
            <person name="Ohtani R."/>
            <person name="Kanamori-Sato M."/>
            <person name="Honoki R."/>
            <person name="Miyazaki D."/>
            <person name="Mochizuki H."/>
            <person name="Umetsu J."/>
            <person name="Higashi K."/>
            <person name="Shibata D."/>
            <person name="Kamiya Y."/>
            <person name="Sato N."/>
            <person name="Nakamura Y."/>
            <person name="Tabata S."/>
            <person name="Ida S."/>
            <person name="Kurokawa K."/>
            <person name="Ohta H."/>
        </authorList>
    </citation>
    <scope>NUCLEOTIDE SEQUENCE [LARGE SCALE GENOMIC DNA]</scope>
    <source>
        <strain evidence="8 9">NIES-2285</strain>
    </source>
</reference>
<gene>
    <name evidence="8" type="ORF">KFL_000440350</name>
</gene>
<feature type="domain" description="SH3" evidence="7">
    <location>
        <begin position="295"/>
        <end position="354"/>
    </location>
</feature>
<dbReference type="InterPro" id="IPR050384">
    <property type="entry name" value="Endophilin_SH3RF"/>
</dbReference>
<dbReference type="AlphaFoldDB" id="A0A1Y1HN28"/>
<evidence type="ECO:0000313" key="9">
    <source>
        <dbReference type="Proteomes" id="UP000054558"/>
    </source>
</evidence>
<feature type="region of interest" description="Disordered" evidence="6">
    <location>
        <begin position="165"/>
        <end position="189"/>
    </location>
</feature>
<evidence type="ECO:0000313" key="8">
    <source>
        <dbReference type="EMBL" id="GAQ80034.1"/>
    </source>
</evidence>
<evidence type="ECO:0000256" key="2">
    <source>
        <dbReference type="ARBA" id="ARBA00022443"/>
    </source>
</evidence>
<evidence type="ECO:0000256" key="5">
    <source>
        <dbReference type="PROSITE-ProRule" id="PRU00192"/>
    </source>
</evidence>
<dbReference type="InterPro" id="IPR036028">
    <property type="entry name" value="SH3-like_dom_sf"/>
</dbReference>
<protein>
    <submittedName>
        <fullName evidence="8">SH3 domain-containing protein</fullName>
    </submittedName>
</protein>
<organism evidence="8 9">
    <name type="scientific">Klebsormidium nitens</name>
    <name type="common">Green alga</name>
    <name type="synonym">Ulothrix nitens</name>
    <dbReference type="NCBI Taxonomy" id="105231"/>
    <lineage>
        <taxon>Eukaryota</taxon>
        <taxon>Viridiplantae</taxon>
        <taxon>Streptophyta</taxon>
        <taxon>Klebsormidiophyceae</taxon>
        <taxon>Klebsormidiales</taxon>
        <taxon>Klebsormidiaceae</taxon>
        <taxon>Klebsormidium</taxon>
    </lineage>
</organism>
<dbReference type="Gene3D" id="2.30.30.40">
    <property type="entry name" value="SH3 Domains"/>
    <property type="match status" value="1"/>
</dbReference>
<keyword evidence="4" id="KW-0472">Membrane</keyword>
<comment type="subcellular location">
    <subcellularLocation>
        <location evidence="1">Membrane</location>
        <topology evidence="1">Peripheral membrane protein</topology>
    </subcellularLocation>
</comment>
<dbReference type="InterPro" id="IPR027267">
    <property type="entry name" value="AH/BAR_dom_sf"/>
</dbReference>
<dbReference type="SUPFAM" id="SSF103657">
    <property type="entry name" value="BAR/IMD domain-like"/>
    <property type="match status" value="1"/>
</dbReference>
<feature type="region of interest" description="Disordered" evidence="6">
    <location>
        <begin position="260"/>
        <end position="289"/>
    </location>
</feature>
<dbReference type="SMART" id="SM00326">
    <property type="entry name" value="SH3"/>
    <property type="match status" value="1"/>
</dbReference>
<evidence type="ECO:0000256" key="3">
    <source>
        <dbReference type="ARBA" id="ARBA00023054"/>
    </source>
</evidence>
<dbReference type="Gene3D" id="1.20.1270.60">
    <property type="entry name" value="Arfaptin homology (AH) domain/BAR domain"/>
    <property type="match status" value="1"/>
</dbReference>
<evidence type="ECO:0000256" key="1">
    <source>
        <dbReference type="ARBA" id="ARBA00004170"/>
    </source>
</evidence>
<keyword evidence="9" id="KW-1185">Reference proteome</keyword>
<accession>A0A1Y1HN28</accession>
<proteinExistence type="predicted"/>
<name>A0A1Y1HN28_KLENI</name>
<dbReference type="InterPro" id="IPR001452">
    <property type="entry name" value="SH3_domain"/>
</dbReference>
<dbReference type="PRINTS" id="PR00499">
    <property type="entry name" value="P67PHOX"/>
</dbReference>
<dbReference type="Pfam" id="PF14604">
    <property type="entry name" value="SH3_9"/>
    <property type="match status" value="1"/>
</dbReference>
<dbReference type="OrthoDB" id="19092at2759"/>
<sequence>MDFLRKHAQKLGSEVSKQQAAVMGKFAAPKEGSNAVVTDEAELQRHQQLERLNASTTNTKHFQKDIVKGVDGLVASGAKYSEIGARLGDDCRKYAVEGPAPNSTLARAALHYSNGRVNVEKERESFHRALATTVGDPLKAMISGAPLEDARHLYRRYEKLRDEAVQTAGSVQRRSDRASAGGSADDASKKLREAEQKMQDLTAAMAVLGKEAASSLISVETQQQRVTLQRLIDAVRSEKEYHATCASLLDQVYSQIMAERQKGDSAPPTPSGDAEASFHGDSSGGAGKPSGSQKALYFLAEAMHAFQAESDSELSLQIGDFVVVRQVSDSGWSEGECKGRAGWFPTAYVEQRQRVPINKVVESGQNVAVHNA</sequence>
<evidence type="ECO:0000259" key="7">
    <source>
        <dbReference type="PROSITE" id="PS50002"/>
    </source>
</evidence>
<keyword evidence="2 5" id="KW-0728">SH3 domain</keyword>
<dbReference type="PANTHER" id="PTHR14167:SF81">
    <property type="entry name" value="ENDOPHILIN-A"/>
    <property type="match status" value="1"/>
</dbReference>
<dbReference type="SUPFAM" id="SSF50044">
    <property type="entry name" value="SH3-domain"/>
    <property type="match status" value="1"/>
</dbReference>